<gene>
    <name evidence="5" type="ORF">BEMITA_LOCUS6125</name>
</gene>
<evidence type="ECO:0000313" key="6">
    <source>
        <dbReference type="Proteomes" id="UP001152759"/>
    </source>
</evidence>
<feature type="transmembrane region" description="Helical" evidence="2">
    <location>
        <begin position="647"/>
        <end position="663"/>
    </location>
</feature>
<feature type="region of interest" description="Disordered" evidence="1">
    <location>
        <begin position="828"/>
        <end position="854"/>
    </location>
</feature>
<feature type="transmembrane region" description="Helical" evidence="2">
    <location>
        <begin position="675"/>
        <end position="697"/>
    </location>
</feature>
<evidence type="ECO:0000256" key="2">
    <source>
        <dbReference type="SAM" id="Phobius"/>
    </source>
</evidence>
<keyword evidence="2" id="KW-0472">Membrane</keyword>
<proteinExistence type="predicted"/>
<dbReference type="Pfam" id="PF20146">
    <property type="entry name" value="NRF"/>
    <property type="match status" value="1"/>
</dbReference>
<evidence type="ECO:0000256" key="3">
    <source>
        <dbReference type="SAM" id="SignalP"/>
    </source>
</evidence>
<organism evidence="5 6">
    <name type="scientific">Bemisia tabaci</name>
    <name type="common">Sweetpotato whitefly</name>
    <name type="synonym">Aleurodes tabaci</name>
    <dbReference type="NCBI Taxonomy" id="7038"/>
    <lineage>
        <taxon>Eukaryota</taxon>
        <taxon>Metazoa</taxon>
        <taxon>Ecdysozoa</taxon>
        <taxon>Arthropoda</taxon>
        <taxon>Hexapoda</taxon>
        <taxon>Insecta</taxon>
        <taxon>Pterygota</taxon>
        <taxon>Neoptera</taxon>
        <taxon>Paraneoptera</taxon>
        <taxon>Hemiptera</taxon>
        <taxon>Sternorrhyncha</taxon>
        <taxon>Aleyrodoidea</taxon>
        <taxon>Aleyrodidae</taxon>
        <taxon>Aleyrodinae</taxon>
        <taxon>Bemisia</taxon>
    </lineage>
</organism>
<feature type="transmembrane region" description="Helical" evidence="2">
    <location>
        <begin position="423"/>
        <end position="442"/>
    </location>
</feature>
<reference evidence="5" key="1">
    <citation type="submission" date="2021-12" db="EMBL/GenBank/DDBJ databases">
        <authorList>
            <person name="King R."/>
        </authorList>
    </citation>
    <scope>NUCLEOTIDE SEQUENCE</scope>
</reference>
<dbReference type="InterPro" id="IPR006621">
    <property type="entry name" value="Nose-resist-to-fluoxetine_N"/>
</dbReference>
<feature type="transmembrane region" description="Helical" evidence="2">
    <location>
        <begin position="594"/>
        <end position="627"/>
    </location>
</feature>
<dbReference type="PANTHER" id="PTHR11161:SF71">
    <property type="entry name" value="NOSE RESISTANT-TO-FLUOXETINE PROTEIN N-TERMINAL DOMAIN-CONTAINING PROTEIN"/>
    <property type="match status" value="1"/>
</dbReference>
<keyword evidence="3" id="KW-0732">Signal</keyword>
<dbReference type="Proteomes" id="UP001152759">
    <property type="component" value="Chromosome 3"/>
</dbReference>
<evidence type="ECO:0000256" key="1">
    <source>
        <dbReference type="SAM" id="MobiDB-lite"/>
    </source>
</evidence>
<feature type="transmembrane region" description="Helical" evidence="2">
    <location>
        <begin position="750"/>
        <end position="771"/>
    </location>
</feature>
<feature type="transmembrane region" description="Helical" evidence="2">
    <location>
        <begin position="717"/>
        <end position="738"/>
    </location>
</feature>
<keyword evidence="6" id="KW-1185">Reference proteome</keyword>
<dbReference type="InterPro" id="IPR002656">
    <property type="entry name" value="Acyl_transf_3_dom"/>
</dbReference>
<name>A0A9P0A9I2_BEMTA</name>
<keyword evidence="2" id="KW-0812">Transmembrane</keyword>
<dbReference type="SMART" id="SM00703">
    <property type="entry name" value="NRF"/>
    <property type="match status" value="1"/>
</dbReference>
<dbReference type="KEGG" id="btab:109032331"/>
<feature type="region of interest" description="Disordered" evidence="1">
    <location>
        <begin position="71"/>
        <end position="91"/>
    </location>
</feature>
<feature type="signal peptide" evidence="3">
    <location>
        <begin position="1"/>
        <end position="21"/>
    </location>
</feature>
<dbReference type="EMBL" id="OU963864">
    <property type="protein sequence ID" value="CAH0387069.1"/>
    <property type="molecule type" value="Genomic_DNA"/>
</dbReference>
<accession>A0A9P0A9I2</accession>
<feature type="transmembrane region" description="Helical" evidence="2">
    <location>
        <begin position="783"/>
        <end position="805"/>
    </location>
</feature>
<dbReference type="AlphaFoldDB" id="A0A9P0A9I2"/>
<evidence type="ECO:0000259" key="4">
    <source>
        <dbReference type="SMART" id="SM00703"/>
    </source>
</evidence>
<dbReference type="PANTHER" id="PTHR11161">
    <property type="entry name" value="O-ACYLTRANSFERASE"/>
    <property type="match status" value="1"/>
</dbReference>
<protein>
    <recommendedName>
        <fullName evidence="4">Nose resistant-to-fluoxetine protein N-terminal domain-containing protein</fullName>
    </recommendedName>
</protein>
<feature type="transmembrane region" description="Helical" evidence="2">
    <location>
        <begin position="462"/>
        <end position="482"/>
    </location>
</feature>
<keyword evidence="2" id="KW-1133">Transmembrane helix</keyword>
<dbReference type="Pfam" id="PF01757">
    <property type="entry name" value="Acyl_transf_3"/>
    <property type="match status" value="1"/>
</dbReference>
<evidence type="ECO:0000313" key="5">
    <source>
        <dbReference type="EMBL" id="CAH0387069.1"/>
    </source>
</evidence>
<feature type="transmembrane region" description="Helical" evidence="2">
    <location>
        <begin position="352"/>
        <end position="379"/>
    </location>
</feature>
<feature type="transmembrane region" description="Helical" evidence="2">
    <location>
        <begin position="566"/>
        <end position="587"/>
    </location>
</feature>
<dbReference type="InterPro" id="IPR052728">
    <property type="entry name" value="O2_lipid_transport_reg"/>
</dbReference>
<sequence>MWPSAHPLRCASFIIFVLVSAESAVLQPGISNTSVHGKLHSTYSEASTSNLTETQTHTDPVTDEIDSVTTHAPAGLHSPEEQEFSPSTEPDFTLGPITVDISMLNLEDLFTDEGKTEETPVRESWIQRIAHHDVKSPRRPGGRSLSHDQAESDLLGDFENLSWASQVITKAMWRYYPWSRSNSACTHQGELYRQHFSNLTQWAVKMFDASDIAPDGILETDNLNSGHFDECLAIDVGSLDMKGQYCLVKVEYSPYEEISLDFWTPDRETNYDQPDPMKAVWLDAKPHADPARNNRSEFEFAVCLPKSCSAEDLRMSLQETINQVAAFHKLNFQLTVRSQDCSVKDPENPDQLGFAVTVSIFMGAVTLVIISTLLDILIFQKSKSKSIFRTFLKSFSVVKNLNRLQKPCEDEEFAPVNYLKFQILVFIIFGHRIMFLFGNRLYNPSWIERLARLPLTAYVNGSSSVVVDTFFVIGGFLAYLFIHRTLSKRKRDNLLMIYVYRWLRIVPLYALIIALYTFVMPNLGDGPLWNRFVEREVNYCRKNWWLNLLFINNYVHADQLCMIHSWYLAVDMQLFILTSIVAVFIFHHQRKAKFVLGTLVTLSVVIPAICVYCGKYFAVIFAFQQFLKDITSDPNFHHMYIKTHTRAIPYILGLTTAHVYLKLKEKNVKFTTFQLWVGVGLCFLLGNSAVLYSALLYLPGWPYNIVEHMVYNPLHRVMFALVPCFILIGQGTTGFGIASRFTSAPLFVSLGRLTYSAYLVHPIVQLIVIYSDRTSFSLSFIRIAWSTCGDVFMSFVLAVVLNLLFESPVDRLQKKMFHSFIREYKEPNKTLKQNGENQTSKKQEVIPAQERLPS</sequence>
<feature type="transmembrane region" description="Helical" evidence="2">
    <location>
        <begin position="502"/>
        <end position="519"/>
    </location>
</feature>
<feature type="chain" id="PRO_5040164649" description="Nose resistant-to-fluoxetine protein N-terminal domain-containing protein" evidence="3">
    <location>
        <begin position="22"/>
        <end position="854"/>
    </location>
</feature>
<feature type="domain" description="Nose resistant-to-fluoxetine protein N-terminal" evidence="4">
    <location>
        <begin position="182"/>
        <end position="343"/>
    </location>
</feature>
<dbReference type="GO" id="GO:0016747">
    <property type="term" value="F:acyltransferase activity, transferring groups other than amino-acyl groups"/>
    <property type="evidence" value="ECO:0007669"/>
    <property type="project" value="InterPro"/>
</dbReference>